<evidence type="ECO:0000256" key="2">
    <source>
        <dbReference type="ARBA" id="ARBA00023002"/>
    </source>
</evidence>
<dbReference type="Gene3D" id="3.40.50.720">
    <property type="entry name" value="NAD(P)-binding Rossmann-like Domain"/>
    <property type="match status" value="1"/>
</dbReference>
<comment type="similarity">
    <text evidence="1">Belongs to the short-chain dehydrogenases/reductases (SDR) family.</text>
</comment>
<dbReference type="InterPro" id="IPR036291">
    <property type="entry name" value="NAD(P)-bd_dom_sf"/>
</dbReference>
<dbReference type="InterPro" id="IPR002347">
    <property type="entry name" value="SDR_fam"/>
</dbReference>
<reference evidence="4" key="1">
    <citation type="journal article" date="2019" name="Int. J. Syst. Evol. Microbiol.">
        <title>The Global Catalogue of Microorganisms (GCM) 10K type strain sequencing project: providing services to taxonomists for standard genome sequencing and annotation.</title>
        <authorList>
            <consortium name="The Broad Institute Genomics Platform"/>
            <consortium name="The Broad Institute Genome Sequencing Center for Infectious Disease"/>
            <person name="Wu L."/>
            <person name="Ma J."/>
        </authorList>
    </citation>
    <scope>NUCLEOTIDE SEQUENCE [LARGE SCALE GENOMIC DNA]</scope>
    <source>
        <strain evidence="4">CGMCC 1.16060</strain>
    </source>
</reference>
<dbReference type="SUPFAM" id="SSF51735">
    <property type="entry name" value="NAD(P)-binding Rossmann-fold domains"/>
    <property type="match status" value="1"/>
</dbReference>
<keyword evidence="2" id="KW-0560">Oxidoreductase</keyword>
<accession>A0ABQ1TU88</accession>
<dbReference type="CDD" id="cd05233">
    <property type="entry name" value="SDR_c"/>
    <property type="match status" value="1"/>
</dbReference>
<dbReference type="PRINTS" id="PR00081">
    <property type="entry name" value="GDHRDH"/>
</dbReference>
<keyword evidence="4" id="KW-1185">Reference proteome</keyword>
<dbReference type="PANTHER" id="PTHR43477">
    <property type="entry name" value="DIHYDROANTICAPSIN 7-DEHYDROGENASE"/>
    <property type="match status" value="1"/>
</dbReference>
<evidence type="ECO:0000313" key="3">
    <source>
        <dbReference type="EMBL" id="GGF01225.1"/>
    </source>
</evidence>
<gene>
    <name evidence="3" type="ORF">GCM10011518_08330</name>
</gene>
<sequence>MKTYDFRNKTFLITGASSGIGRETAYRLAEDGASLILLGRNIENLKETQKKCFSLSANSTFDFFSLDLTDEKAVADLTGKIIAVDGVVISSGKIEPFPASFINWKKIDSMMHTNFYATAIIVSLLLKQRKIKDNGSLVFISSISSQFPHLGGTLYSSSKAALEAYVRNVALEFSNKRIRANSISPGMVKTPLFDEAVDNISEDTMNKHLDKYPLGVGYPKDVANLCAFLLSDQSRWMTGNNIVLDGGLHLGTL</sequence>
<evidence type="ECO:0000256" key="1">
    <source>
        <dbReference type="ARBA" id="ARBA00006484"/>
    </source>
</evidence>
<organism evidence="3 4">
    <name type="scientific">Flavobacterium limi</name>
    <dbReference type="NCBI Taxonomy" id="2045105"/>
    <lineage>
        <taxon>Bacteria</taxon>
        <taxon>Pseudomonadati</taxon>
        <taxon>Bacteroidota</taxon>
        <taxon>Flavobacteriia</taxon>
        <taxon>Flavobacteriales</taxon>
        <taxon>Flavobacteriaceae</taxon>
        <taxon>Flavobacterium</taxon>
    </lineage>
</organism>
<dbReference type="InterPro" id="IPR051122">
    <property type="entry name" value="SDR_DHRS6-like"/>
</dbReference>
<dbReference type="RefSeq" id="WP_163391682.1">
    <property type="nucleotide sequence ID" value="NZ_BMKP01000001.1"/>
</dbReference>
<dbReference type="PROSITE" id="PS00061">
    <property type="entry name" value="ADH_SHORT"/>
    <property type="match status" value="1"/>
</dbReference>
<dbReference type="Proteomes" id="UP000655016">
    <property type="component" value="Unassembled WGS sequence"/>
</dbReference>
<dbReference type="EMBL" id="BMKP01000001">
    <property type="protein sequence ID" value="GGF01225.1"/>
    <property type="molecule type" value="Genomic_DNA"/>
</dbReference>
<evidence type="ECO:0000313" key="4">
    <source>
        <dbReference type="Proteomes" id="UP000655016"/>
    </source>
</evidence>
<dbReference type="Pfam" id="PF13561">
    <property type="entry name" value="adh_short_C2"/>
    <property type="match status" value="1"/>
</dbReference>
<comment type="caution">
    <text evidence="3">The sequence shown here is derived from an EMBL/GenBank/DDBJ whole genome shotgun (WGS) entry which is preliminary data.</text>
</comment>
<dbReference type="InterPro" id="IPR020904">
    <property type="entry name" value="Sc_DH/Rdtase_CS"/>
</dbReference>
<protein>
    <submittedName>
        <fullName evidence="3">3-oxoacyl-ACP reductase</fullName>
    </submittedName>
</protein>
<proteinExistence type="inferred from homology"/>
<dbReference type="PANTHER" id="PTHR43477:SF1">
    <property type="entry name" value="DIHYDROANTICAPSIN 7-DEHYDROGENASE"/>
    <property type="match status" value="1"/>
</dbReference>
<name>A0ABQ1TU88_9FLAO</name>